<dbReference type="Gene3D" id="2.60.40.1120">
    <property type="entry name" value="Carboxypeptidase-like, regulatory domain"/>
    <property type="match status" value="1"/>
</dbReference>
<feature type="signal peptide" evidence="1">
    <location>
        <begin position="1"/>
        <end position="29"/>
    </location>
</feature>
<name>A0ABW8K5C4_9GAMM</name>
<proteinExistence type="predicted"/>
<dbReference type="Proteomes" id="UP001620408">
    <property type="component" value="Unassembled WGS sequence"/>
</dbReference>
<feature type="chain" id="PRO_5047267726" evidence="1">
    <location>
        <begin position="30"/>
        <end position="117"/>
    </location>
</feature>
<evidence type="ECO:0000313" key="2">
    <source>
        <dbReference type="EMBL" id="MFK2917346.1"/>
    </source>
</evidence>
<dbReference type="InterPro" id="IPR013784">
    <property type="entry name" value="Carb-bd-like_fold"/>
</dbReference>
<keyword evidence="1" id="KW-0732">Signal</keyword>
<reference evidence="2 3" key="1">
    <citation type="submission" date="2020-10" db="EMBL/GenBank/DDBJ databases">
        <title>Phylogeny of dyella-like bacteria.</title>
        <authorList>
            <person name="Fu J."/>
        </authorList>
    </citation>
    <scope>NUCLEOTIDE SEQUENCE [LARGE SCALE GENOMIC DNA]</scope>
    <source>
        <strain evidence="2 3">BB4</strain>
    </source>
</reference>
<gene>
    <name evidence="2" type="ORF">ISS97_08725</name>
</gene>
<evidence type="ECO:0000256" key="1">
    <source>
        <dbReference type="SAM" id="SignalP"/>
    </source>
</evidence>
<dbReference type="SUPFAM" id="SSF49452">
    <property type="entry name" value="Starch-binding domain-like"/>
    <property type="match status" value="1"/>
</dbReference>
<sequence>MGGRARHAGISAAVAAVLCGAAALTAAHAQGTTASIFGQAPAGATVTVSSVTGLHRHVTVDAKGRYKLALPVSVYTVMLEKDGKAVDTRANIPLTVGRGMEVDFACPNDQCAASEGG</sequence>
<comment type="caution">
    <text evidence="2">The sequence shown here is derived from an EMBL/GenBank/DDBJ whole genome shotgun (WGS) entry which is preliminary data.</text>
</comment>
<dbReference type="EMBL" id="JADIKD010000009">
    <property type="protein sequence ID" value="MFK2917346.1"/>
    <property type="molecule type" value="Genomic_DNA"/>
</dbReference>
<accession>A0ABW8K5C4</accession>
<keyword evidence="3" id="KW-1185">Reference proteome</keyword>
<organism evidence="2 3">
    <name type="scientific">Dyella koreensis</name>
    <dbReference type="NCBI Taxonomy" id="311235"/>
    <lineage>
        <taxon>Bacteria</taxon>
        <taxon>Pseudomonadati</taxon>
        <taxon>Pseudomonadota</taxon>
        <taxon>Gammaproteobacteria</taxon>
        <taxon>Lysobacterales</taxon>
        <taxon>Rhodanobacteraceae</taxon>
        <taxon>Dyella</taxon>
    </lineage>
</organism>
<evidence type="ECO:0000313" key="3">
    <source>
        <dbReference type="Proteomes" id="UP001620408"/>
    </source>
</evidence>
<protein>
    <submittedName>
        <fullName evidence="2">Carboxypeptidase regulatory-like domain-containing protein</fullName>
    </submittedName>
</protein>
<dbReference type="Pfam" id="PF13620">
    <property type="entry name" value="CarboxypepD_reg"/>
    <property type="match status" value="1"/>
</dbReference>